<dbReference type="PANTHER" id="PTHR33371:SF19">
    <property type="entry name" value="MCE-FAMILY PROTEIN MCE4A"/>
    <property type="match status" value="1"/>
</dbReference>
<accession>A0A2A7NQV9</accession>
<evidence type="ECO:0000259" key="2">
    <source>
        <dbReference type="Pfam" id="PF02470"/>
    </source>
</evidence>
<comment type="caution">
    <text evidence="4">The sequence shown here is derived from an EMBL/GenBank/DDBJ whole genome shotgun (WGS) entry which is preliminary data.</text>
</comment>
<protein>
    <submittedName>
        <fullName evidence="4">MCE-family protein</fullName>
    </submittedName>
</protein>
<name>A0A2A7NQV9_9MYCO</name>
<dbReference type="EMBL" id="PDCR01000027">
    <property type="protein sequence ID" value="PEG52736.1"/>
    <property type="molecule type" value="Genomic_DNA"/>
</dbReference>
<dbReference type="GO" id="GO:0051701">
    <property type="term" value="P:biological process involved in interaction with host"/>
    <property type="evidence" value="ECO:0007669"/>
    <property type="project" value="TreeGrafter"/>
</dbReference>
<dbReference type="PANTHER" id="PTHR33371">
    <property type="entry name" value="INTERMEMBRANE PHOSPHOLIPID TRANSPORT SYSTEM BINDING PROTEIN MLAD-RELATED"/>
    <property type="match status" value="1"/>
</dbReference>
<organism evidence="4 5">
    <name type="scientific">Mycolicibacterium diernhoferi</name>
    <dbReference type="NCBI Taxonomy" id="1801"/>
    <lineage>
        <taxon>Bacteria</taxon>
        <taxon>Bacillati</taxon>
        <taxon>Actinomycetota</taxon>
        <taxon>Actinomycetes</taxon>
        <taxon>Mycobacteriales</taxon>
        <taxon>Mycobacteriaceae</taxon>
        <taxon>Mycolicibacterium</taxon>
    </lineage>
</organism>
<dbReference type="InterPro" id="IPR052336">
    <property type="entry name" value="MlaD_Phospholipid_Transporter"/>
</dbReference>
<feature type="domain" description="Mammalian cell entry C-terminal" evidence="3">
    <location>
        <begin position="120"/>
        <end position="333"/>
    </location>
</feature>
<reference evidence="4 5" key="1">
    <citation type="submission" date="2017-10" db="EMBL/GenBank/DDBJ databases">
        <title>The new phylogeny of genus Mycobacterium.</title>
        <authorList>
            <person name="Tortoli E."/>
            <person name="Trovato A."/>
            <person name="Cirillo D.M."/>
        </authorList>
    </citation>
    <scope>NUCLEOTIDE SEQUENCE [LARGE SCALE GENOMIC DNA]</scope>
    <source>
        <strain evidence="4 5">IP141170001</strain>
    </source>
</reference>
<dbReference type="InterPro" id="IPR005693">
    <property type="entry name" value="Mce"/>
</dbReference>
<dbReference type="AlphaFoldDB" id="A0A2A7NQV9"/>
<feature type="transmembrane region" description="Helical" evidence="1">
    <location>
        <begin position="9"/>
        <end position="29"/>
    </location>
</feature>
<dbReference type="Proteomes" id="UP000220340">
    <property type="component" value="Unassembled WGS sequence"/>
</dbReference>
<keyword evidence="1" id="KW-0472">Membrane</keyword>
<evidence type="ECO:0000313" key="5">
    <source>
        <dbReference type="Proteomes" id="UP000220340"/>
    </source>
</evidence>
<keyword evidence="1" id="KW-1133">Transmembrane helix</keyword>
<dbReference type="InterPro" id="IPR003399">
    <property type="entry name" value="Mce/MlaD"/>
</dbReference>
<keyword evidence="1" id="KW-0812">Transmembrane</keyword>
<keyword evidence="5" id="KW-1185">Reference proteome</keyword>
<evidence type="ECO:0000259" key="3">
    <source>
        <dbReference type="Pfam" id="PF11887"/>
    </source>
</evidence>
<dbReference type="InterPro" id="IPR024516">
    <property type="entry name" value="Mce_C"/>
</dbReference>
<feature type="domain" description="Mce/MlaD" evidence="2">
    <location>
        <begin position="38"/>
        <end position="113"/>
    </location>
</feature>
<dbReference type="Pfam" id="PF02470">
    <property type="entry name" value="MlaD"/>
    <property type="match status" value="1"/>
</dbReference>
<dbReference type="GO" id="GO:0005576">
    <property type="term" value="C:extracellular region"/>
    <property type="evidence" value="ECO:0007669"/>
    <property type="project" value="TreeGrafter"/>
</dbReference>
<dbReference type="OrthoDB" id="3460188at2"/>
<dbReference type="Pfam" id="PF11887">
    <property type="entry name" value="Mce4_CUP1"/>
    <property type="match status" value="1"/>
</dbReference>
<evidence type="ECO:0000256" key="1">
    <source>
        <dbReference type="SAM" id="Phobius"/>
    </source>
</evidence>
<dbReference type="RefSeq" id="WP_097933976.1">
    <property type="nucleotide sequence ID" value="NZ_BAAATC010000018.1"/>
</dbReference>
<dbReference type="NCBIfam" id="TIGR00996">
    <property type="entry name" value="Mtu_fam_mce"/>
    <property type="match status" value="1"/>
</dbReference>
<gene>
    <name evidence="4" type="ORF">CRI78_19775</name>
</gene>
<proteinExistence type="predicted"/>
<sequence length="395" mass="41412">MSRSLARPVMGLVTIAVISALVFGAVFLFRGGATDSVSATVFSPRAGLVLNPDAKVKFHGVQVGRVSALEGAPDGQVAIHLAIDAAWLHLIPANSLVNIESTTIFGAKSVSLVSPPQPAAEALTAGQVLSAQHVTVEVNTVFQRLTSLLDKVDPTKLSQTLGAMSTAFDGRGEKFGQALVDFEAFLAEIEPSLPALSHDIELTPLVVNAYADAADDLMRTVDNASKLSRTIVDTQHDLDTFLISSIGLADIGSDVIGSNQKAMTDVVHLLAPTTDLTNQYNTALTCALQGLERMANVPPSVVPGVLTNFGLTLGAERYRFPDNLPKVAATGGPRCFGLPDLPAGHRVPQLITDIGVQSTQYGNQGLVLNSDGLKQMLFGPIAGPPRNTAQIGPRG</sequence>
<evidence type="ECO:0000313" key="4">
    <source>
        <dbReference type="EMBL" id="PEG52736.1"/>
    </source>
</evidence>